<evidence type="ECO:0000256" key="2">
    <source>
        <dbReference type="ARBA" id="ARBA00004906"/>
    </source>
</evidence>
<dbReference type="SUPFAM" id="SSF56204">
    <property type="entry name" value="Hect, E3 ligase catalytic domain"/>
    <property type="match status" value="1"/>
</dbReference>
<keyword evidence="5 6" id="KW-0833">Ubl conjugation pathway</keyword>
<dbReference type="Gene3D" id="3.30.2160.10">
    <property type="entry name" value="Hect, E3 ligase catalytic domain"/>
    <property type="match status" value="1"/>
</dbReference>
<dbReference type="InterPro" id="IPR000569">
    <property type="entry name" value="HECT_dom"/>
</dbReference>
<dbReference type="PANTHER" id="PTHR11254">
    <property type="entry name" value="HECT DOMAIN UBIQUITIN-PROTEIN LIGASE"/>
    <property type="match status" value="1"/>
</dbReference>
<evidence type="ECO:0000256" key="1">
    <source>
        <dbReference type="ARBA" id="ARBA00000885"/>
    </source>
</evidence>
<evidence type="ECO:0000259" key="7">
    <source>
        <dbReference type="PROSITE" id="PS50237"/>
    </source>
</evidence>
<dbReference type="PROSITE" id="PS50237">
    <property type="entry name" value="HECT"/>
    <property type="match status" value="1"/>
</dbReference>
<dbReference type="EMBL" id="JAPFFF010000004">
    <property type="protein sequence ID" value="KAK8892637.1"/>
    <property type="molecule type" value="Genomic_DNA"/>
</dbReference>
<name>A0ABR2KQE1_9EUKA</name>
<gene>
    <name evidence="8" type="ORF">M9Y10_029876</name>
</gene>
<evidence type="ECO:0000256" key="6">
    <source>
        <dbReference type="PROSITE-ProRule" id="PRU00104"/>
    </source>
</evidence>
<dbReference type="Gene3D" id="3.30.2410.10">
    <property type="entry name" value="Hect, E3 ligase catalytic domain"/>
    <property type="match status" value="1"/>
</dbReference>
<dbReference type="EC" id="2.3.2.26" evidence="3"/>
<dbReference type="SMART" id="SM00119">
    <property type="entry name" value="HECTc"/>
    <property type="match status" value="1"/>
</dbReference>
<comment type="pathway">
    <text evidence="2">Protein modification; protein ubiquitination.</text>
</comment>
<evidence type="ECO:0000256" key="4">
    <source>
        <dbReference type="ARBA" id="ARBA00022679"/>
    </source>
</evidence>
<dbReference type="Pfam" id="PF00632">
    <property type="entry name" value="HECT"/>
    <property type="match status" value="1"/>
</dbReference>
<comment type="caution">
    <text evidence="8">The sequence shown here is derived from an EMBL/GenBank/DDBJ whole genome shotgun (WGS) entry which is preliminary data.</text>
</comment>
<comment type="catalytic activity">
    <reaction evidence="1">
        <text>S-ubiquitinyl-[E2 ubiquitin-conjugating enzyme]-L-cysteine + [acceptor protein]-L-lysine = [E2 ubiquitin-conjugating enzyme]-L-cysteine + N(6)-ubiquitinyl-[acceptor protein]-L-lysine.</text>
        <dbReference type="EC" id="2.3.2.26"/>
    </reaction>
</comment>
<dbReference type="Gene3D" id="3.90.1750.10">
    <property type="entry name" value="Hect, E3 ligase catalytic domains"/>
    <property type="match status" value="1"/>
</dbReference>
<keyword evidence="9" id="KW-1185">Reference proteome</keyword>
<dbReference type="InterPro" id="IPR035983">
    <property type="entry name" value="Hect_E3_ubiquitin_ligase"/>
</dbReference>
<evidence type="ECO:0000313" key="8">
    <source>
        <dbReference type="EMBL" id="KAK8892637.1"/>
    </source>
</evidence>
<feature type="domain" description="HECT" evidence="7">
    <location>
        <begin position="1547"/>
        <end position="1881"/>
    </location>
</feature>
<evidence type="ECO:0000256" key="3">
    <source>
        <dbReference type="ARBA" id="ARBA00012485"/>
    </source>
</evidence>
<proteinExistence type="predicted"/>
<reference evidence="8 9" key="1">
    <citation type="submission" date="2024-04" db="EMBL/GenBank/DDBJ databases">
        <title>Tritrichomonas musculus Genome.</title>
        <authorList>
            <person name="Alves-Ferreira E."/>
            <person name="Grigg M."/>
            <person name="Lorenzi H."/>
            <person name="Galac M."/>
        </authorList>
    </citation>
    <scope>NUCLEOTIDE SEQUENCE [LARGE SCALE GENOMIC DNA]</scope>
    <source>
        <strain evidence="8 9">EAF2021</strain>
    </source>
</reference>
<dbReference type="PANTHER" id="PTHR11254:SF440">
    <property type="entry name" value="E3 UBIQUITIN-PROTEIN LIGASE NEDD-4"/>
    <property type="match status" value="1"/>
</dbReference>
<dbReference type="CDD" id="cd00078">
    <property type="entry name" value="HECTc"/>
    <property type="match status" value="1"/>
</dbReference>
<accession>A0ABR2KQE1</accession>
<organism evidence="8 9">
    <name type="scientific">Tritrichomonas musculus</name>
    <dbReference type="NCBI Taxonomy" id="1915356"/>
    <lineage>
        <taxon>Eukaryota</taxon>
        <taxon>Metamonada</taxon>
        <taxon>Parabasalia</taxon>
        <taxon>Tritrichomonadida</taxon>
        <taxon>Tritrichomonadidae</taxon>
        <taxon>Tritrichomonas</taxon>
    </lineage>
</organism>
<dbReference type="InterPro" id="IPR050409">
    <property type="entry name" value="E3_ubiq-protein_ligase"/>
</dbReference>
<protein>
    <recommendedName>
        <fullName evidence="3">HECT-type E3 ubiquitin transferase</fullName>
        <ecNumber evidence="3">2.3.2.26</ecNumber>
    </recommendedName>
</protein>
<feature type="active site" description="Glycyl thioester intermediate" evidence="6">
    <location>
        <position position="1850"/>
    </location>
</feature>
<evidence type="ECO:0000256" key="5">
    <source>
        <dbReference type="ARBA" id="ARBA00022786"/>
    </source>
</evidence>
<evidence type="ECO:0000313" key="9">
    <source>
        <dbReference type="Proteomes" id="UP001470230"/>
    </source>
</evidence>
<dbReference type="Proteomes" id="UP001470230">
    <property type="component" value="Unassembled WGS sequence"/>
</dbReference>
<sequence>MEKHLLLPTSTPSKNFSLISEIYQSIIDLQWNPPENEIQTLLADSLSFLDKDLDIKTTEEIIYLIFECYSNIKNKKKEFLQEICENSKKNANRLILFASIISLNEKELNDDQIRNLISDISKQILKHIKLKNQKLIIFGHEISQTFKNNFIYNIISRIKTSDKVVSTFYSFILEQTNISKEKSDKLFQKAINANFITSFSEDVLADERYFDKFSKDNIISMLPKITAKTFDKLLKLIKKTFSEKDDWSPDFFNSIFEKCVEFDVDFKCNQIPFFFELFDQKTMKSSYWKYLSKNEVTFQDLFISDIDVITQCLLETNDTFMYKFIPEIDFDGKESKIIPEKKFWIHIFDVFSSSKEKYTEPLYKPFVIMFEQFVDIDNSYEYIEAMILSKFPTTETGNQFLIDFLNGLNSEYKEAFNQNRVILLTLISDLNVFPLPSFWNIFDNEFIEQNFGGEVEINDPVISYAYYFITCKSHSKTIGHFLIQPLTDESSAIEFIKKNDLNYMVNMNNDSLFLIIAALLYTEQEIKPEIYGLTKVTILPFLAISFNFLSMKNDDNYFPLSNEMQKLLIDACKYLVLADSTLMNESINSILVHFDFLLKNFNEIAFEMIEILFDQLNDDAYKADGTFLLKTIFEMQKMHSTNEDVQLFFEKFGINLIKCVLKIDDFYKLRNIKFDLKIFNIKTVSSILIESIQNTMHYNQVINAINIINNSNIKIQDIKIILKKIDLNKIFQKALFRKKIHDLTSLSVFCYRYKCSQSFVNQCFNTDINFLKSQNFTFQILYDFLISKSKSIVKKNYFEVFFEKICSDFVVKPKTILEKYSAEYDKYGDDFIKALLSNFVYNPIDEEFVKLPHVSRSEDDCKYFFLSVLFNEAESKSSTYETFSNLYNFISTFPFIFKGKNINNIFNAVLPALDNFDLYFTIENSDRENVNLLKRSLSAFYCLYASLYSPKVLDSFFPWLFKNIVDFTPTQAFSILYILISLFNTEKVKDGLLAYSARAKMGLTKILYQLSKMEVPPEIASYFNENIFQLTNMYFNEILNLESSRVAYFNGLKKNHSPFSSIFDHFHTIYPTQLSPLNLPKVRNNEIKEFIEYFNKPQNLSVHYDRPSIEITDEQVDEFISCCNKIYQRDEDDFTSKSYKVSYPNPKYIYNCSSRYDNWVFRSFFDSDFTLRKSSEHIQILNKAKNKIESYGSYDTSVSNCFSSDFRNYQFAFFMINDTKYSPIVSRIIKYSEGVSLFSEAIKRNCYFSDNYKAIKEYFIEIINDEDIRRSSKFNEALISFSLSPEMRKDIDFLIMTSKAISNSFHYSYPKNIDYFVSLVFSYNDENLNSNAFELIDKIDNLKILPSLEKSIKRFFDIEMAKSKPSILNIIKYVKVVPSLLKSCPEKIPLMIDTYLTYCKSLSSNKDSIIRVIYTLFNEISPERKEDEFIYNVNDEDAPIDFSLSMSSYPKKEEGKKEGLLQKVPDHVVKSNPTFWNLYVKHRDTLNEIVYEKPECFSKFKFLKDYPELMSFENRVELFRGSIKKVNENYSTDLYVSRSRILADSFNEMRGKSRNEWLRIFNVHFRNEYGIDAGGLTKDWFSLIAKEIFNEDFALFVLTENQTYQPNPFSGVNSQHIEYFNFIGKVIARALIQGQYVKCHFARSFIRQILRLPLKLRDFEDYDTNIYNSMLLILKEDVEPLCLTFTIDVDEFGVTKTVLLKEKGDEIDVTNENKKEYVSLYTNYKLRKSIIKQINAFCEGFYSLIPYKDIKVFSPSELDLLICGIPDIDVEDLRANTSFSGPYHNHHPIIEMFFSAISKWNREDLAKFLLFVTGSSQVPVKGFKEYAEKGKPFTISPGGEKERFCVAHTCFNTLDLPYYESEEELNRKLLISIQELEFGIA</sequence>
<keyword evidence="4" id="KW-0808">Transferase</keyword>